<proteinExistence type="inferred from homology"/>
<dbReference type="InterPro" id="IPR036013">
    <property type="entry name" value="Band_7/SPFH_dom_sf"/>
</dbReference>
<comment type="similarity">
    <text evidence="1">Belongs to the band 7/mec-2 family.</text>
</comment>
<dbReference type="OrthoDB" id="9809197at2"/>
<organism evidence="4 5">
    <name type="scientific">Natronincola peptidivorans</name>
    <dbReference type="NCBI Taxonomy" id="426128"/>
    <lineage>
        <taxon>Bacteria</taxon>
        <taxon>Bacillati</taxon>
        <taxon>Bacillota</taxon>
        <taxon>Clostridia</taxon>
        <taxon>Peptostreptococcales</taxon>
        <taxon>Natronincolaceae</taxon>
        <taxon>Natronincola</taxon>
    </lineage>
</organism>
<protein>
    <submittedName>
        <fullName evidence="4">Regulator of protease activity HflC, stomatin/prohibitin superfamily</fullName>
    </submittedName>
</protein>
<evidence type="ECO:0000313" key="5">
    <source>
        <dbReference type="Proteomes" id="UP000199568"/>
    </source>
</evidence>
<dbReference type="InterPro" id="IPR043202">
    <property type="entry name" value="Band-7_stomatin-like"/>
</dbReference>
<keyword evidence="2" id="KW-1133">Transmembrane helix</keyword>
<evidence type="ECO:0000256" key="1">
    <source>
        <dbReference type="ARBA" id="ARBA00008164"/>
    </source>
</evidence>
<dbReference type="SMART" id="SM00244">
    <property type="entry name" value="PHB"/>
    <property type="match status" value="1"/>
</dbReference>
<dbReference type="GO" id="GO:0006508">
    <property type="term" value="P:proteolysis"/>
    <property type="evidence" value="ECO:0007669"/>
    <property type="project" value="UniProtKB-KW"/>
</dbReference>
<accession>A0A1I0CJ01</accession>
<feature type="transmembrane region" description="Helical" evidence="2">
    <location>
        <begin position="6"/>
        <end position="24"/>
    </location>
</feature>
<dbReference type="CDD" id="cd13438">
    <property type="entry name" value="SPFH_eoslipins_u2"/>
    <property type="match status" value="1"/>
</dbReference>
<name>A0A1I0CJ01_9FIRM</name>
<feature type="domain" description="Band 7" evidence="3">
    <location>
        <begin position="29"/>
        <end position="186"/>
    </location>
</feature>
<dbReference type="SUPFAM" id="SSF117892">
    <property type="entry name" value="Band 7/SPFH domain"/>
    <property type="match status" value="1"/>
</dbReference>
<keyword evidence="5" id="KW-1185">Reference proteome</keyword>
<reference evidence="4 5" key="1">
    <citation type="submission" date="2016-10" db="EMBL/GenBank/DDBJ databases">
        <authorList>
            <person name="de Groot N.N."/>
        </authorList>
    </citation>
    <scope>NUCLEOTIDE SEQUENCE [LARGE SCALE GENOMIC DNA]</scope>
    <source>
        <strain evidence="4 5">DSM 18979</strain>
    </source>
</reference>
<dbReference type="STRING" id="426128.SAMN05660297_01672"/>
<dbReference type="PANTHER" id="PTHR10264:SF83">
    <property type="entry name" value="BLL5629 PROTEIN"/>
    <property type="match status" value="1"/>
</dbReference>
<dbReference type="PANTHER" id="PTHR10264">
    <property type="entry name" value="BAND 7 PROTEIN-RELATED"/>
    <property type="match status" value="1"/>
</dbReference>
<dbReference type="RefSeq" id="WP_090442140.1">
    <property type="nucleotide sequence ID" value="NZ_FOHU01000005.1"/>
</dbReference>
<evidence type="ECO:0000259" key="3">
    <source>
        <dbReference type="SMART" id="SM00244"/>
    </source>
</evidence>
<dbReference type="Pfam" id="PF01145">
    <property type="entry name" value="Band_7"/>
    <property type="match status" value="1"/>
</dbReference>
<dbReference type="EMBL" id="FOHU01000005">
    <property type="protein sequence ID" value="SET19132.1"/>
    <property type="molecule type" value="Genomic_DNA"/>
</dbReference>
<dbReference type="InterPro" id="IPR001107">
    <property type="entry name" value="Band_7"/>
</dbReference>
<dbReference type="GO" id="GO:0005886">
    <property type="term" value="C:plasma membrane"/>
    <property type="evidence" value="ECO:0007669"/>
    <property type="project" value="InterPro"/>
</dbReference>
<keyword evidence="4" id="KW-0378">Hydrolase</keyword>
<dbReference type="InterPro" id="IPR001972">
    <property type="entry name" value="Stomatin_HflK_fam"/>
</dbReference>
<dbReference type="Proteomes" id="UP000199568">
    <property type="component" value="Unassembled WGS sequence"/>
</dbReference>
<evidence type="ECO:0000313" key="4">
    <source>
        <dbReference type="EMBL" id="SET19132.1"/>
    </source>
</evidence>
<dbReference type="GO" id="GO:0008233">
    <property type="term" value="F:peptidase activity"/>
    <property type="evidence" value="ECO:0007669"/>
    <property type="project" value="UniProtKB-KW"/>
</dbReference>
<keyword evidence="2" id="KW-0812">Transmembrane</keyword>
<dbReference type="Gene3D" id="3.30.479.30">
    <property type="entry name" value="Band 7 domain"/>
    <property type="match status" value="1"/>
</dbReference>
<dbReference type="AlphaFoldDB" id="A0A1I0CJ01"/>
<evidence type="ECO:0000256" key="2">
    <source>
        <dbReference type="SAM" id="Phobius"/>
    </source>
</evidence>
<keyword evidence="2" id="KW-0472">Membrane</keyword>
<dbReference type="Gene3D" id="6.10.250.2090">
    <property type="match status" value="1"/>
</dbReference>
<keyword evidence="4" id="KW-0645">Protease</keyword>
<gene>
    <name evidence="4" type="ORF">SAMN05660297_01672</name>
</gene>
<dbReference type="PRINTS" id="PR00721">
    <property type="entry name" value="STOMATIN"/>
</dbReference>
<sequence length="253" mass="28023">MENIIVGLSGFVLFFACILLIIVVSKKAFSIVTIFEYERGLKYKKGELMGLLKPGQYFCFHINTVIEKIDTRPNSINISGQEILTNDGAPIKVNVAAIYEIIDPIAAVNKTINYYESLYLMLQLSLREVITTLELSEVFEKRNNINTVILEKAALKAEKIGIRLHSADIKDITLVGEMKKVFTQVLQAQKDGQARLERARGEAAALRNLANSAKMLENNPALLQLRILQALGESSGNTIVLNAANDGINMPSK</sequence>